<proteinExistence type="predicted"/>
<reference evidence="9" key="1">
    <citation type="submission" date="2020-11" db="EMBL/GenBank/DDBJ databases">
        <authorList>
            <person name="Tran Van P."/>
        </authorList>
    </citation>
    <scope>NUCLEOTIDE SEQUENCE</scope>
</reference>
<dbReference type="Proteomes" id="UP000759131">
    <property type="component" value="Unassembled WGS sequence"/>
</dbReference>
<keyword evidence="1" id="KW-0479">Metal-binding</keyword>
<evidence type="ECO:0000313" key="9">
    <source>
        <dbReference type="EMBL" id="CAD7634917.1"/>
    </source>
</evidence>
<dbReference type="GO" id="GO:0000122">
    <property type="term" value="P:negative regulation of transcription by RNA polymerase II"/>
    <property type="evidence" value="ECO:0007669"/>
    <property type="project" value="TreeGrafter"/>
</dbReference>
<dbReference type="OrthoDB" id="6516195at2759"/>
<evidence type="ECO:0000256" key="6">
    <source>
        <dbReference type="ARBA" id="ARBA00023163"/>
    </source>
</evidence>
<keyword evidence="6" id="KW-0804">Transcription</keyword>
<dbReference type="AlphaFoldDB" id="A0A7R9L6E4"/>
<dbReference type="EMBL" id="OC870182">
    <property type="protein sequence ID" value="CAD7634917.1"/>
    <property type="molecule type" value="Genomic_DNA"/>
</dbReference>
<dbReference type="Gene3D" id="1.10.565.10">
    <property type="entry name" value="Retinoid X Receptor"/>
    <property type="match status" value="1"/>
</dbReference>
<keyword evidence="10" id="KW-1185">Reference proteome</keyword>
<dbReference type="PANTHER" id="PTHR24082:SF283">
    <property type="entry name" value="NUCLEAR HORMONE RECEPTOR HR96"/>
    <property type="match status" value="1"/>
</dbReference>
<keyword evidence="7" id="KW-0675">Receptor</keyword>
<dbReference type="InterPro" id="IPR035500">
    <property type="entry name" value="NHR-like_dom_sf"/>
</dbReference>
<dbReference type="GO" id="GO:0045944">
    <property type="term" value="P:positive regulation of transcription by RNA polymerase II"/>
    <property type="evidence" value="ECO:0007669"/>
    <property type="project" value="TreeGrafter"/>
</dbReference>
<dbReference type="InterPro" id="IPR050234">
    <property type="entry name" value="Nuclear_hormone_rcpt_NR1"/>
</dbReference>
<dbReference type="GO" id="GO:0004879">
    <property type="term" value="F:nuclear receptor activity"/>
    <property type="evidence" value="ECO:0007669"/>
    <property type="project" value="TreeGrafter"/>
</dbReference>
<evidence type="ECO:0000313" key="10">
    <source>
        <dbReference type="Proteomes" id="UP000759131"/>
    </source>
</evidence>
<evidence type="ECO:0000259" key="8">
    <source>
        <dbReference type="PROSITE" id="PS51843"/>
    </source>
</evidence>
<keyword evidence="2" id="KW-0863">Zinc-finger</keyword>
<dbReference type="SUPFAM" id="SSF48508">
    <property type="entry name" value="Nuclear receptor ligand-binding domain"/>
    <property type="match status" value="1"/>
</dbReference>
<evidence type="ECO:0000256" key="7">
    <source>
        <dbReference type="ARBA" id="ARBA00023170"/>
    </source>
</evidence>
<dbReference type="EMBL" id="CAJPIZ010015607">
    <property type="protein sequence ID" value="CAG2115347.1"/>
    <property type="molecule type" value="Genomic_DNA"/>
</dbReference>
<sequence length="211" mass="24277">MVKYSDKKQTVNNEITTTSETSTVSSQTEVMGLCGKNGTNNTSNNNLPAIIRGFLFDLNDLERTRLKQLFSSATLIRDPVVTMASEANTGPEILRVFQIRTEIHFRRIIKMCKTMTEFTELSETDQIILLKTSCPEIICLLNILTYDFVGEFWTLYIGYDKAAILRMDILRQGIGHVYDFQKSFMFKLNQEYNQDINLMNLEAQDWGTRRG</sequence>
<accession>A0A7R9L6E4</accession>
<feature type="domain" description="NR LBD" evidence="8">
    <location>
        <begin position="62"/>
        <end position="211"/>
    </location>
</feature>
<dbReference type="GO" id="GO:0030154">
    <property type="term" value="P:cell differentiation"/>
    <property type="evidence" value="ECO:0007669"/>
    <property type="project" value="TreeGrafter"/>
</dbReference>
<keyword evidence="3" id="KW-0862">Zinc</keyword>
<evidence type="ECO:0000256" key="2">
    <source>
        <dbReference type="ARBA" id="ARBA00022771"/>
    </source>
</evidence>
<dbReference type="GO" id="GO:0000978">
    <property type="term" value="F:RNA polymerase II cis-regulatory region sequence-specific DNA binding"/>
    <property type="evidence" value="ECO:0007669"/>
    <property type="project" value="TreeGrafter"/>
</dbReference>
<name>A0A7R9L6E4_9ACAR</name>
<evidence type="ECO:0000256" key="4">
    <source>
        <dbReference type="ARBA" id="ARBA00023015"/>
    </source>
</evidence>
<keyword evidence="4" id="KW-0805">Transcription regulation</keyword>
<dbReference type="InterPro" id="IPR000536">
    <property type="entry name" value="Nucl_hrmn_rcpt_lig-bd"/>
</dbReference>
<dbReference type="PROSITE" id="PS51843">
    <property type="entry name" value="NR_LBD"/>
    <property type="match status" value="1"/>
</dbReference>
<gene>
    <name evidence="9" type="ORF">OSB1V03_LOCUS15309</name>
</gene>
<organism evidence="9">
    <name type="scientific">Medioppia subpectinata</name>
    <dbReference type="NCBI Taxonomy" id="1979941"/>
    <lineage>
        <taxon>Eukaryota</taxon>
        <taxon>Metazoa</taxon>
        <taxon>Ecdysozoa</taxon>
        <taxon>Arthropoda</taxon>
        <taxon>Chelicerata</taxon>
        <taxon>Arachnida</taxon>
        <taxon>Acari</taxon>
        <taxon>Acariformes</taxon>
        <taxon>Sarcoptiformes</taxon>
        <taxon>Oribatida</taxon>
        <taxon>Brachypylina</taxon>
        <taxon>Oppioidea</taxon>
        <taxon>Oppiidae</taxon>
        <taxon>Medioppia</taxon>
    </lineage>
</organism>
<protein>
    <recommendedName>
        <fullName evidence="8">NR LBD domain-containing protein</fullName>
    </recommendedName>
</protein>
<evidence type="ECO:0000256" key="1">
    <source>
        <dbReference type="ARBA" id="ARBA00022723"/>
    </source>
</evidence>
<keyword evidence="5" id="KW-0238">DNA-binding</keyword>
<dbReference type="GO" id="GO:0008270">
    <property type="term" value="F:zinc ion binding"/>
    <property type="evidence" value="ECO:0007669"/>
    <property type="project" value="UniProtKB-KW"/>
</dbReference>
<evidence type="ECO:0000256" key="5">
    <source>
        <dbReference type="ARBA" id="ARBA00023125"/>
    </source>
</evidence>
<evidence type="ECO:0000256" key="3">
    <source>
        <dbReference type="ARBA" id="ARBA00022833"/>
    </source>
</evidence>
<dbReference type="PANTHER" id="PTHR24082">
    <property type="entry name" value="NUCLEAR HORMONE RECEPTOR"/>
    <property type="match status" value="1"/>
</dbReference>